<feature type="domain" description="DUF2157" evidence="3">
    <location>
        <begin position="15"/>
        <end position="135"/>
    </location>
</feature>
<feature type="transmembrane region" description="Helical" evidence="2">
    <location>
        <begin position="617"/>
        <end position="635"/>
    </location>
</feature>
<feature type="transmembrane region" description="Helical" evidence="2">
    <location>
        <begin position="235"/>
        <end position="254"/>
    </location>
</feature>
<feature type="transmembrane region" description="Helical" evidence="2">
    <location>
        <begin position="133"/>
        <end position="150"/>
    </location>
</feature>
<feature type="region of interest" description="Disordered" evidence="1">
    <location>
        <begin position="649"/>
        <end position="673"/>
    </location>
</feature>
<dbReference type="AlphaFoldDB" id="A0A1H9Y2J1"/>
<feature type="transmembrane region" description="Helical" evidence="2">
    <location>
        <begin position="520"/>
        <end position="538"/>
    </location>
</feature>
<dbReference type="RefSeq" id="WP_177168540.1">
    <property type="nucleotide sequence ID" value="NZ_FOHV01000001.1"/>
</dbReference>
<evidence type="ECO:0000259" key="3">
    <source>
        <dbReference type="Pfam" id="PF09925"/>
    </source>
</evidence>
<feature type="transmembrane region" description="Helical" evidence="2">
    <location>
        <begin position="356"/>
        <end position="374"/>
    </location>
</feature>
<dbReference type="Proteomes" id="UP000242642">
    <property type="component" value="Unassembled WGS sequence"/>
</dbReference>
<evidence type="ECO:0000313" key="4">
    <source>
        <dbReference type="EMBL" id="SES62871.1"/>
    </source>
</evidence>
<feature type="transmembrane region" description="Helical" evidence="2">
    <location>
        <begin position="419"/>
        <end position="437"/>
    </location>
</feature>
<feature type="transmembrane region" description="Helical" evidence="2">
    <location>
        <begin position="550"/>
        <end position="581"/>
    </location>
</feature>
<feature type="transmembrane region" description="Helical" evidence="2">
    <location>
        <begin position="260"/>
        <end position="280"/>
    </location>
</feature>
<keyword evidence="2" id="KW-0472">Membrane</keyword>
<feature type="transmembrane region" description="Helical" evidence="2">
    <location>
        <begin position="12"/>
        <end position="36"/>
    </location>
</feature>
<dbReference type="Pfam" id="PF14345">
    <property type="entry name" value="GDYXXLXY"/>
    <property type="match status" value="1"/>
</dbReference>
<feature type="transmembrane region" description="Helical" evidence="2">
    <location>
        <begin position="308"/>
        <end position="327"/>
    </location>
</feature>
<feature type="transmembrane region" description="Helical" evidence="2">
    <location>
        <begin position="394"/>
        <end position="412"/>
    </location>
</feature>
<feature type="transmembrane region" description="Helical" evidence="2">
    <location>
        <begin position="587"/>
        <end position="605"/>
    </location>
</feature>
<gene>
    <name evidence="4" type="ORF">SAMN02583745_00005</name>
</gene>
<evidence type="ECO:0000256" key="2">
    <source>
        <dbReference type="SAM" id="Phobius"/>
    </source>
</evidence>
<dbReference type="STRING" id="1123402.SAMN02583745_00005"/>
<feature type="transmembrane region" description="Helical" evidence="2">
    <location>
        <begin position="449"/>
        <end position="470"/>
    </location>
</feature>
<dbReference type="EMBL" id="FOHV01000001">
    <property type="protein sequence ID" value="SES62871.1"/>
    <property type="molecule type" value="Genomic_DNA"/>
</dbReference>
<accession>A0A1H9Y2J1</accession>
<feature type="transmembrane region" description="Helical" evidence="2">
    <location>
        <begin position="183"/>
        <end position="202"/>
    </location>
</feature>
<keyword evidence="2" id="KW-0812">Transmembrane</keyword>
<feature type="transmembrane region" description="Helical" evidence="2">
    <location>
        <begin position="491"/>
        <end position="508"/>
    </location>
</feature>
<proteinExistence type="predicted"/>
<dbReference type="Pfam" id="PF09925">
    <property type="entry name" value="DUF2157"/>
    <property type="match status" value="1"/>
</dbReference>
<name>A0A1H9Y2J1_9GAMM</name>
<dbReference type="InterPro" id="IPR025833">
    <property type="entry name" value="GDYXXLXY"/>
</dbReference>
<protein>
    <submittedName>
        <fullName evidence="4">Uncharacterized membrane protein</fullName>
    </submittedName>
</protein>
<feature type="transmembrane region" description="Helical" evidence="2">
    <location>
        <begin position="111"/>
        <end position="128"/>
    </location>
</feature>
<keyword evidence="2" id="KW-1133">Transmembrane helix</keyword>
<organism evidence="4 5">
    <name type="scientific">Thorsellia anophelis DSM 18579</name>
    <dbReference type="NCBI Taxonomy" id="1123402"/>
    <lineage>
        <taxon>Bacteria</taxon>
        <taxon>Pseudomonadati</taxon>
        <taxon>Pseudomonadota</taxon>
        <taxon>Gammaproteobacteria</taxon>
        <taxon>Enterobacterales</taxon>
        <taxon>Thorselliaceae</taxon>
        <taxon>Thorsellia</taxon>
    </lineage>
</organism>
<sequence>MQTQQHNLQVSKYITVNLIILSIILLSSGLITFVAANWSEIDIMQRFMITQGTLIASAIGCIGLTLYFKPQISHEHLGAFWGNFCLTLIAITAIGGIFALIGQTYQTGADAWQLFALWTALALPWALYQNKPLIWLFWLVILNTTLLLISNQLFNAFFPKMLLPAIINLLIYIAVVRTQKINWLSHLLLVTTLTYSYLFIFFESNYDNIIIVLIASTVLLLIALEIYLRKEPISYIIIIFYILVFINTLIHSNIQTDFTFQFLFITISLIISTVLFFSYLRSVYLKWRKENAVFSDDTQLKMRRTLTICRSLLGWSISIAASAFILLWLDDQLIIVIPFILGALILIKNKVLSDSLVNQISCAFIYVFCALSWGEIVTREFITPLFETAVIDRFFWALLVTAICITMLFILVKNTASRSISAVALTLITINMFLLILKKLINATDYELIQIYLYYIVVISNYLLIALIIYSDKRPKAKLFRVKPFSLIPTQVWWVLLMLIGVYHIFLLSEFFSKKYVHEYANFFYIPMPLFTAALLWLNNKLPNDTRFKIGLLILSAASYFILPYFSGLNYILTLIFISVALQSRTVLVLSWMFSLLLLTFNYYSKEVLLIDKSFQLAVSGGVIFLFSMLLSFFVKQIEKDLKSISSEKQNLDTSTRHSDDLTTEGNDPNEITPKEKITLSALLATRKTRLSLATIGLGAALFIANTTIIAYEHIIKEGDIVRLDLTPADPRSLIQGDYMRLAYRLESSIASELYQQKLKDSQFEKSLLFKIFPEHYSLSYTLDENRVMQWAGIHNEEEYASIGVKIDEFNDATIRISHEYFFEDGQAEQYEKAKYAEFRRGPNGKLILSNLLDEKFKIITNDQSKE</sequence>
<feature type="transmembrane region" description="Helical" evidence="2">
    <location>
        <begin position="333"/>
        <end position="349"/>
    </location>
</feature>
<keyword evidence="5" id="KW-1185">Reference proteome</keyword>
<reference evidence="5" key="1">
    <citation type="submission" date="2016-10" db="EMBL/GenBank/DDBJ databases">
        <authorList>
            <person name="Varghese N."/>
            <person name="Submissions S."/>
        </authorList>
    </citation>
    <scope>NUCLEOTIDE SEQUENCE [LARGE SCALE GENOMIC DNA]</scope>
    <source>
        <strain evidence="5">DSM 18579</strain>
    </source>
</reference>
<dbReference type="InterPro" id="IPR018677">
    <property type="entry name" value="DUF2157"/>
</dbReference>
<evidence type="ECO:0000256" key="1">
    <source>
        <dbReference type="SAM" id="MobiDB-lite"/>
    </source>
</evidence>
<evidence type="ECO:0000313" key="5">
    <source>
        <dbReference type="Proteomes" id="UP000242642"/>
    </source>
</evidence>
<feature type="transmembrane region" description="Helical" evidence="2">
    <location>
        <begin position="156"/>
        <end position="176"/>
    </location>
</feature>
<feature type="transmembrane region" description="Helical" evidence="2">
    <location>
        <begin position="208"/>
        <end position="228"/>
    </location>
</feature>
<feature type="transmembrane region" description="Helical" evidence="2">
    <location>
        <begin position="80"/>
        <end position="105"/>
    </location>
</feature>
<feature type="transmembrane region" description="Helical" evidence="2">
    <location>
        <begin position="48"/>
        <end position="68"/>
    </location>
</feature>